<evidence type="ECO:0000313" key="3">
    <source>
        <dbReference type="Proteomes" id="UP001066276"/>
    </source>
</evidence>
<name>A0AAV7L8U4_PLEWA</name>
<proteinExistence type="predicted"/>
<accession>A0AAV7L8U4</accession>
<feature type="region of interest" description="Disordered" evidence="1">
    <location>
        <begin position="101"/>
        <end position="140"/>
    </location>
</feature>
<dbReference type="EMBL" id="JANPWB010000015">
    <property type="protein sequence ID" value="KAJ1086939.1"/>
    <property type="molecule type" value="Genomic_DNA"/>
</dbReference>
<reference evidence="2" key="1">
    <citation type="journal article" date="2022" name="bioRxiv">
        <title>Sequencing and chromosome-scale assembly of the giantPleurodeles waltlgenome.</title>
        <authorList>
            <person name="Brown T."/>
            <person name="Elewa A."/>
            <person name="Iarovenko S."/>
            <person name="Subramanian E."/>
            <person name="Araus A.J."/>
            <person name="Petzold A."/>
            <person name="Susuki M."/>
            <person name="Suzuki K.-i.T."/>
            <person name="Hayashi T."/>
            <person name="Toyoda A."/>
            <person name="Oliveira C."/>
            <person name="Osipova E."/>
            <person name="Leigh N.D."/>
            <person name="Simon A."/>
            <person name="Yun M.H."/>
        </authorList>
    </citation>
    <scope>NUCLEOTIDE SEQUENCE</scope>
    <source>
        <strain evidence="2">20211129_DDA</strain>
        <tissue evidence="2">Liver</tissue>
    </source>
</reference>
<feature type="compositionally biased region" description="Basic and acidic residues" evidence="1">
    <location>
        <begin position="101"/>
        <end position="115"/>
    </location>
</feature>
<comment type="caution">
    <text evidence="2">The sequence shown here is derived from an EMBL/GenBank/DDBJ whole genome shotgun (WGS) entry which is preliminary data.</text>
</comment>
<gene>
    <name evidence="2" type="ORF">NDU88_000134</name>
</gene>
<dbReference type="Proteomes" id="UP001066276">
    <property type="component" value="Chromosome 11"/>
</dbReference>
<dbReference type="AlphaFoldDB" id="A0AAV7L8U4"/>
<evidence type="ECO:0000256" key="1">
    <source>
        <dbReference type="SAM" id="MobiDB-lite"/>
    </source>
</evidence>
<organism evidence="2 3">
    <name type="scientific">Pleurodeles waltl</name>
    <name type="common">Iberian ribbed newt</name>
    <dbReference type="NCBI Taxonomy" id="8319"/>
    <lineage>
        <taxon>Eukaryota</taxon>
        <taxon>Metazoa</taxon>
        <taxon>Chordata</taxon>
        <taxon>Craniata</taxon>
        <taxon>Vertebrata</taxon>
        <taxon>Euteleostomi</taxon>
        <taxon>Amphibia</taxon>
        <taxon>Batrachia</taxon>
        <taxon>Caudata</taxon>
        <taxon>Salamandroidea</taxon>
        <taxon>Salamandridae</taxon>
        <taxon>Pleurodelinae</taxon>
        <taxon>Pleurodeles</taxon>
    </lineage>
</organism>
<feature type="compositionally biased region" description="Polar residues" evidence="1">
    <location>
        <begin position="124"/>
        <end position="133"/>
    </location>
</feature>
<keyword evidence="3" id="KW-1185">Reference proteome</keyword>
<protein>
    <submittedName>
        <fullName evidence="2">Uncharacterized protein</fullName>
    </submittedName>
</protein>
<evidence type="ECO:0000313" key="2">
    <source>
        <dbReference type="EMBL" id="KAJ1086939.1"/>
    </source>
</evidence>
<sequence>MVSRHQWGSVRGRPVLSTRAALCWESRPSPAQACGLNRPAPPPVPPHRAPCLLGRPALPGAGGGWVFYHQRGLGTDVRTAAPAPCPPARIPHPNLNHVGLRREREAERGRERESAGKLAGTRNKAGNRQQQPAPGTRHLLHRGVRDHCTCCTLPPRHPATAPAVSRQQDILDQTTPTSQHQAFLHPSSKEPEIPAARRPATQLLLPPNTKHPPS</sequence>
<feature type="region of interest" description="Disordered" evidence="1">
    <location>
        <begin position="174"/>
        <end position="214"/>
    </location>
</feature>